<dbReference type="AlphaFoldDB" id="A0A9Q1MRJ2"/>
<evidence type="ECO:0000256" key="1">
    <source>
        <dbReference type="SAM" id="MobiDB-lite"/>
    </source>
</evidence>
<evidence type="ECO:0000313" key="3">
    <source>
        <dbReference type="Proteomes" id="UP001152561"/>
    </source>
</evidence>
<protein>
    <submittedName>
        <fullName evidence="2">Uncharacterized protein</fullName>
    </submittedName>
</protein>
<feature type="region of interest" description="Disordered" evidence="1">
    <location>
        <begin position="98"/>
        <end position="128"/>
    </location>
</feature>
<sequence length="261" mass="27844">MVLLSQPFVTLDNPILKSQYQIKSVGVSTPVAIAVRSNASGSKGTGSLNQVHMAKGTAIAKQIEVQPKVIEAIDRATDRQKQQHAQLILEGVVEASSSKGMVDPASSGHKSRADQVDEESNSPKARSSVWDNFGIPKVSNAGFKLEYVAPTMQEVEGVVPSVVVMQNAQQGKRKQVPQYSTTSPRQVTPPRQNGEPTWVTPRKVGRTQGGQSQQVTQQMKNTNSFQVLNNSVASTEVNSSVAPVDQGGNVGSQIISQTGNG</sequence>
<feature type="compositionally biased region" description="Polar residues" evidence="1">
    <location>
        <begin position="177"/>
        <end position="195"/>
    </location>
</feature>
<organism evidence="2 3">
    <name type="scientific">Anisodus acutangulus</name>
    <dbReference type="NCBI Taxonomy" id="402998"/>
    <lineage>
        <taxon>Eukaryota</taxon>
        <taxon>Viridiplantae</taxon>
        <taxon>Streptophyta</taxon>
        <taxon>Embryophyta</taxon>
        <taxon>Tracheophyta</taxon>
        <taxon>Spermatophyta</taxon>
        <taxon>Magnoliopsida</taxon>
        <taxon>eudicotyledons</taxon>
        <taxon>Gunneridae</taxon>
        <taxon>Pentapetalae</taxon>
        <taxon>asterids</taxon>
        <taxon>lamiids</taxon>
        <taxon>Solanales</taxon>
        <taxon>Solanaceae</taxon>
        <taxon>Solanoideae</taxon>
        <taxon>Hyoscyameae</taxon>
        <taxon>Anisodus</taxon>
    </lineage>
</organism>
<feature type="region of interest" description="Disordered" evidence="1">
    <location>
        <begin position="169"/>
        <end position="216"/>
    </location>
</feature>
<dbReference type="EMBL" id="JAJAGQ010000003">
    <property type="protein sequence ID" value="KAJ8567205.1"/>
    <property type="molecule type" value="Genomic_DNA"/>
</dbReference>
<gene>
    <name evidence="2" type="ORF">K7X08_019413</name>
</gene>
<accession>A0A9Q1MRJ2</accession>
<proteinExistence type="predicted"/>
<comment type="caution">
    <text evidence="2">The sequence shown here is derived from an EMBL/GenBank/DDBJ whole genome shotgun (WGS) entry which is preliminary data.</text>
</comment>
<reference evidence="3" key="1">
    <citation type="journal article" date="2023" name="Proc. Natl. Acad. Sci. U.S.A.">
        <title>Genomic and structural basis for evolution of tropane alkaloid biosynthesis.</title>
        <authorList>
            <person name="Wanga Y.-J."/>
            <person name="Taina T."/>
            <person name="Yua J.-Y."/>
            <person name="Lia J."/>
            <person name="Xua B."/>
            <person name="Chenc J."/>
            <person name="D'Auriad J.C."/>
            <person name="Huanga J.-P."/>
            <person name="Huanga S.-X."/>
        </authorList>
    </citation>
    <scope>NUCLEOTIDE SEQUENCE [LARGE SCALE GENOMIC DNA]</scope>
    <source>
        <strain evidence="3">cv. KIB-2019</strain>
    </source>
</reference>
<keyword evidence="3" id="KW-1185">Reference proteome</keyword>
<dbReference type="Proteomes" id="UP001152561">
    <property type="component" value="Unassembled WGS sequence"/>
</dbReference>
<feature type="compositionally biased region" description="Polar residues" evidence="1">
    <location>
        <begin position="251"/>
        <end position="261"/>
    </location>
</feature>
<feature type="region of interest" description="Disordered" evidence="1">
    <location>
        <begin position="238"/>
        <end position="261"/>
    </location>
</feature>
<evidence type="ECO:0000313" key="2">
    <source>
        <dbReference type="EMBL" id="KAJ8567205.1"/>
    </source>
</evidence>
<dbReference type="OrthoDB" id="1315151at2759"/>
<name>A0A9Q1MRJ2_9SOLA</name>